<feature type="transmembrane region" description="Helical" evidence="6">
    <location>
        <begin position="450"/>
        <end position="468"/>
    </location>
</feature>
<reference evidence="7" key="1">
    <citation type="journal article" date="2019" name="Int. J. Food Microbiol.">
        <title>Developing a novel molecular serotyping system based on capsular polysaccharide synthesis gene clusters of Vibrio parahaemolyticus.</title>
        <authorList>
            <person name="Pang Y."/>
            <person name="Guo X."/>
            <person name="Tian X."/>
            <person name="Liu F."/>
            <person name="Wang L."/>
            <person name="Wu J."/>
            <person name="Zhang S."/>
            <person name="Li S."/>
            <person name="Liu B."/>
        </authorList>
    </citation>
    <scope>NUCLEOTIDE SEQUENCE</scope>
    <source>
        <strain evidence="7">G2944</strain>
    </source>
</reference>
<feature type="transmembrane region" description="Helical" evidence="6">
    <location>
        <begin position="144"/>
        <end position="166"/>
    </location>
</feature>
<dbReference type="InterPro" id="IPR050833">
    <property type="entry name" value="Poly_Biosynth_Transport"/>
</dbReference>
<name>A0A5Q5AX85_VIBPH</name>
<protein>
    <submittedName>
        <fullName evidence="7">Polysaccharide biosynthesis protein</fullName>
    </submittedName>
</protein>
<evidence type="ECO:0000256" key="6">
    <source>
        <dbReference type="SAM" id="Phobius"/>
    </source>
</evidence>
<dbReference type="AlphaFoldDB" id="A0A5Q5AX85"/>
<evidence type="ECO:0000256" key="4">
    <source>
        <dbReference type="ARBA" id="ARBA00022989"/>
    </source>
</evidence>
<keyword evidence="2" id="KW-1003">Cell membrane</keyword>
<feature type="transmembrane region" description="Helical" evidence="6">
    <location>
        <begin position="364"/>
        <end position="382"/>
    </location>
</feature>
<dbReference type="RefSeq" id="WP_025508070.1">
    <property type="nucleotide sequence ID" value="NZ_JAQBLQ010000003.1"/>
</dbReference>
<evidence type="ECO:0000313" key="7">
    <source>
        <dbReference type="EMBL" id="QEQ70808.1"/>
    </source>
</evidence>
<feature type="transmembrane region" description="Helical" evidence="6">
    <location>
        <begin position="172"/>
        <end position="194"/>
    </location>
</feature>
<feature type="transmembrane region" description="Helical" evidence="6">
    <location>
        <begin position="9"/>
        <end position="29"/>
    </location>
</feature>
<feature type="transmembrane region" description="Helical" evidence="6">
    <location>
        <begin position="420"/>
        <end position="438"/>
    </location>
</feature>
<evidence type="ECO:0000256" key="1">
    <source>
        <dbReference type="ARBA" id="ARBA00004651"/>
    </source>
</evidence>
<feature type="transmembrane region" description="Helical" evidence="6">
    <location>
        <begin position="215"/>
        <end position="233"/>
    </location>
</feature>
<evidence type="ECO:0000256" key="2">
    <source>
        <dbReference type="ARBA" id="ARBA00022475"/>
    </source>
</evidence>
<feature type="transmembrane region" description="Helical" evidence="6">
    <location>
        <begin position="388"/>
        <end position="408"/>
    </location>
</feature>
<dbReference type="EMBL" id="MK455085">
    <property type="protein sequence ID" value="QEQ70808.1"/>
    <property type="molecule type" value="Genomic_DNA"/>
</dbReference>
<sequence>MISRDKSDFIFLLLGRILQIIVVLLSLRLATTLLEKEQLGVVYYFLTIQGFFSLFFINPSGQYFNRQTFNWLTTGKLSKNLLLQILFITIISVIALVFLFLLSVAEQIELDFFMCLFIALLIMALSTNQTVIPLLNMLGYRREFVILNLLTAICSLLFSYLTMLAFGFGYKAWVAGIIVSNLLFSVLAILFYFFKAQVISECLSSNEDSKLFGKEFWKFSIPISFATLFMWYMNTGFRINIKEILGLEYLAYIGVGLAISRQVFSVIESLVTQFLIPKLYRDIEGKEKKERELRFNNYFHLTLPIYISASCFLWVSNHNLLPFVVGEKYLDVSEIINLGVVIEFSRTMTNVLSLVCQIEKKTKLFFSAYIIPAFFLFLALSFHDIDEHSLMCFLTLANVLSLVIMFFLARKMLSVKFPLAKVFVNFLYMIPVVLYFEFVNVDAKFDIHNFIYSTGGGLLYLALMYVYWKKYYKS</sequence>
<feature type="transmembrane region" description="Helical" evidence="6">
    <location>
        <begin position="110"/>
        <end position="132"/>
    </location>
</feature>
<evidence type="ECO:0000256" key="3">
    <source>
        <dbReference type="ARBA" id="ARBA00022692"/>
    </source>
</evidence>
<organism evidence="7">
    <name type="scientific">Vibrio parahaemolyticus</name>
    <dbReference type="NCBI Taxonomy" id="670"/>
    <lineage>
        <taxon>Bacteria</taxon>
        <taxon>Pseudomonadati</taxon>
        <taxon>Pseudomonadota</taxon>
        <taxon>Gammaproteobacteria</taxon>
        <taxon>Vibrionales</taxon>
        <taxon>Vibrionaceae</taxon>
        <taxon>Vibrio</taxon>
    </lineage>
</organism>
<feature type="transmembrane region" description="Helical" evidence="6">
    <location>
        <begin position="249"/>
        <end position="276"/>
    </location>
</feature>
<keyword evidence="3 6" id="KW-0812">Transmembrane</keyword>
<feature type="transmembrane region" description="Helical" evidence="6">
    <location>
        <begin position="41"/>
        <end position="60"/>
    </location>
</feature>
<keyword evidence="4 6" id="KW-1133">Transmembrane helix</keyword>
<dbReference type="PANTHER" id="PTHR30250:SF11">
    <property type="entry name" value="O-ANTIGEN TRANSPORTER-RELATED"/>
    <property type="match status" value="1"/>
</dbReference>
<keyword evidence="5 6" id="KW-0472">Membrane</keyword>
<feature type="transmembrane region" description="Helical" evidence="6">
    <location>
        <begin position="81"/>
        <end position="104"/>
    </location>
</feature>
<proteinExistence type="predicted"/>
<accession>A0A5Q5AX85</accession>
<evidence type="ECO:0000256" key="5">
    <source>
        <dbReference type="ARBA" id="ARBA00023136"/>
    </source>
</evidence>
<comment type="subcellular location">
    <subcellularLocation>
        <location evidence="1">Cell membrane</location>
        <topology evidence="1">Multi-pass membrane protein</topology>
    </subcellularLocation>
</comment>
<gene>
    <name evidence="7" type="primary">wzx</name>
</gene>
<dbReference type="GO" id="GO:0005886">
    <property type="term" value="C:plasma membrane"/>
    <property type="evidence" value="ECO:0007669"/>
    <property type="project" value="UniProtKB-SubCell"/>
</dbReference>
<dbReference type="PANTHER" id="PTHR30250">
    <property type="entry name" value="PST FAMILY PREDICTED COLANIC ACID TRANSPORTER"/>
    <property type="match status" value="1"/>
</dbReference>